<dbReference type="InterPro" id="IPR001810">
    <property type="entry name" value="F-box_dom"/>
</dbReference>
<gene>
    <name evidence="2" type="ORF">M747DRAFT_325106</name>
</gene>
<accession>A0A370BNK8</accession>
<evidence type="ECO:0000313" key="3">
    <source>
        <dbReference type="Proteomes" id="UP000253845"/>
    </source>
</evidence>
<feature type="domain" description="F-box" evidence="1">
    <location>
        <begin position="139"/>
        <end position="183"/>
    </location>
</feature>
<name>A0A370BNK8_ASPNG</name>
<dbReference type="CDD" id="cd09917">
    <property type="entry name" value="F-box_SF"/>
    <property type="match status" value="1"/>
</dbReference>
<dbReference type="Pfam" id="PF00646">
    <property type="entry name" value="F-box"/>
    <property type="match status" value="1"/>
</dbReference>
<protein>
    <recommendedName>
        <fullName evidence="1">F-box domain-containing protein</fullName>
    </recommendedName>
</protein>
<dbReference type="AlphaFoldDB" id="A0A370BNK8"/>
<reference evidence="2 3" key="1">
    <citation type="submission" date="2018-07" db="EMBL/GenBank/DDBJ databases">
        <title>Section-level genome sequencing of Aspergillus section Nigri to investigate inter- and intra-species variation.</title>
        <authorList>
            <consortium name="DOE Joint Genome Institute"/>
            <person name="Vesth T.C."/>
            <person name="Nybo J.L."/>
            <person name="Theobald S."/>
            <person name="Frisvad J.C."/>
            <person name="Larsen T.O."/>
            <person name="Nielsen K.F."/>
            <person name="Hoof J.B."/>
            <person name="Brandl J."/>
            <person name="Salamov A."/>
            <person name="Riley R."/>
            <person name="Gladden J.M."/>
            <person name="Phatale P."/>
            <person name="Nielsen M.T."/>
            <person name="Lyhne E.K."/>
            <person name="Kogle M.E."/>
            <person name="Strasser K."/>
            <person name="McDonnell E."/>
            <person name="Barry K."/>
            <person name="Clum A."/>
            <person name="Chen C."/>
            <person name="Nolan M."/>
            <person name="Sandor L."/>
            <person name="Kuo A."/>
            <person name="Lipzen A."/>
            <person name="Hainaut M."/>
            <person name="Drula E."/>
            <person name="Tsang A."/>
            <person name="Magnuson J.K."/>
            <person name="Henrissat B."/>
            <person name="Wiebenga A."/>
            <person name="Simmons B.A."/>
            <person name="Makela M.R."/>
            <person name="De vries R.P."/>
            <person name="Grigoriev I.V."/>
            <person name="Mortensen U.H."/>
            <person name="Baker S.E."/>
            <person name="Andersen M.R."/>
        </authorList>
    </citation>
    <scope>NUCLEOTIDE SEQUENCE [LARGE SCALE GENOMIC DNA]</scope>
    <source>
        <strain evidence="2 3">ATCC 13496</strain>
    </source>
</reference>
<dbReference type="InterPro" id="IPR036047">
    <property type="entry name" value="F-box-like_dom_sf"/>
</dbReference>
<sequence length="445" mass="52283">MLHCELKYSVRLMDYGRLASARGLEPTDVHRRQADPVLAPPSHHPRHVVDICSLDLVMTADEEFFPSSPLFIHPAFQRFSIHFIIFIAQKMKPRAYPISRRRDMSQQLPNHRRAPKPQIMRTFNNTMQSMLTNLHLKHRASFSVLPPEVVEKIFEFLSTPDLICFGLSCRYNLCRLKAYFEEQKIQLHQLLPIEKRKTIYTEIKQQPRLQFLLRLESAHWRYCRDCQVLHPDSTWQALRDFKDTRRKRTKCCSRCSFQSGSLLCMPYAGEVEICPCTRITFVDKLHLIQLCKKEKRLVRLDKKKSLSHPSSRKLQNDLQHFCVFNGNPLFKVKIQTDILYDDDGWELYLYNSYRIYTTGEFLSKSLRSLMACPHKDIDGLARQIFHDGGSSFTGWDKARSPRSVKYCGWTKYENTGRCYYSLTINTERNLGGTKWPDKAWSRQSS</sequence>
<evidence type="ECO:0000313" key="2">
    <source>
        <dbReference type="EMBL" id="RDH17077.1"/>
    </source>
</evidence>
<dbReference type="EMBL" id="KZ851933">
    <property type="protein sequence ID" value="RDH17077.1"/>
    <property type="molecule type" value="Genomic_DNA"/>
</dbReference>
<evidence type="ECO:0000259" key="1">
    <source>
        <dbReference type="PROSITE" id="PS50181"/>
    </source>
</evidence>
<organism evidence="2 3">
    <name type="scientific">Aspergillus niger ATCC 13496</name>
    <dbReference type="NCBI Taxonomy" id="1353008"/>
    <lineage>
        <taxon>Eukaryota</taxon>
        <taxon>Fungi</taxon>
        <taxon>Dikarya</taxon>
        <taxon>Ascomycota</taxon>
        <taxon>Pezizomycotina</taxon>
        <taxon>Eurotiomycetes</taxon>
        <taxon>Eurotiomycetidae</taxon>
        <taxon>Eurotiales</taxon>
        <taxon>Aspergillaceae</taxon>
        <taxon>Aspergillus</taxon>
        <taxon>Aspergillus subgen. Circumdati</taxon>
    </lineage>
</organism>
<dbReference type="Proteomes" id="UP000253845">
    <property type="component" value="Unassembled WGS sequence"/>
</dbReference>
<dbReference type="SUPFAM" id="SSF81383">
    <property type="entry name" value="F-box domain"/>
    <property type="match status" value="1"/>
</dbReference>
<dbReference type="VEuPathDB" id="FungiDB:M747DRAFT_325106"/>
<proteinExistence type="predicted"/>
<dbReference type="PROSITE" id="PS50181">
    <property type="entry name" value="FBOX"/>
    <property type="match status" value="1"/>
</dbReference>